<evidence type="ECO:0000256" key="1">
    <source>
        <dbReference type="ARBA" id="ARBA00022516"/>
    </source>
</evidence>
<dbReference type="PROSITE" id="PS00101">
    <property type="entry name" value="HEXAPEP_TRANSFERASES"/>
    <property type="match status" value="1"/>
</dbReference>
<dbReference type="AlphaFoldDB" id="A0A7C3HT58"/>
<reference evidence="7" key="1">
    <citation type="journal article" date="2020" name="mSystems">
        <title>Genome- and Community-Level Interaction Insights into Carbon Utilization and Element Cycling Functions of Hydrothermarchaeota in Hydrothermal Sediment.</title>
        <authorList>
            <person name="Zhou Z."/>
            <person name="Liu Y."/>
            <person name="Xu W."/>
            <person name="Pan J."/>
            <person name="Luo Z.H."/>
            <person name="Li M."/>
        </authorList>
    </citation>
    <scope>NUCLEOTIDE SEQUENCE [LARGE SCALE GENOMIC DNA]</scope>
    <source>
        <strain evidence="7">SpSt-524</strain>
    </source>
</reference>
<protein>
    <submittedName>
        <fullName evidence="7">UDP-3-O-(3-hydroxymyristoyl)glucosamine N-acyltransferase</fullName>
        <ecNumber evidence="7">2.3.1.191</ecNumber>
    </submittedName>
</protein>
<dbReference type="InterPro" id="IPR001451">
    <property type="entry name" value="Hexapep"/>
</dbReference>
<evidence type="ECO:0000313" key="7">
    <source>
        <dbReference type="EMBL" id="HFG21361.1"/>
    </source>
</evidence>
<dbReference type="Gene3D" id="2.160.10.10">
    <property type="entry name" value="Hexapeptide repeat proteins"/>
    <property type="match status" value="1"/>
</dbReference>
<keyword evidence="1" id="KW-0444">Lipid biosynthesis</keyword>
<dbReference type="GO" id="GO:0009245">
    <property type="term" value="P:lipid A biosynthetic process"/>
    <property type="evidence" value="ECO:0007669"/>
    <property type="project" value="UniProtKB-KW"/>
</dbReference>
<dbReference type="PANTHER" id="PTHR43378:SF2">
    <property type="entry name" value="UDP-3-O-ACYLGLUCOSAMINE N-ACYLTRANSFERASE 1, MITOCHONDRIAL-RELATED"/>
    <property type="match status" value="1"/>
</dbReference>
<accession>A0A7C3HT58</accession>
<dbReference type="CDD" id="cd03352">
    <property type="entry name" value="LbH_LpxD"/>
    <property type="match status" value="1"/>
</dbReference>
<keyword evidence="2" id="KW-0441">Lipid A biosynthesis</keyword>
<dbReference type="InterPro" id="IPR007691">
    <property type="entry name" value="LpxD"/>
</dbReference>
<dbReference type="InterPro" id="IPR018357">
    <property type="entry name" value="Hexapep_transf_CS"/>
</dbReference>
<comment type="caution">
    <text evidence="7">The sequence shown here is derived from an EMBL/GenBank/DDBJ whole genome shotgun (WGS) entry which is preliminary data.</text>
</comment>
<sequence length="333" mass="34929">MLLSEIAQRLGGRLEGPDTEITDLAPPDRARPGELVVVREARFLPAALETGAALILDETAQCPSGVSRIHVASVQKAWPLVLALFNRPETWAEVGVHPTATLEAGAEVDPTAAIGAYALVCRGARVGAGAVVGPYCYVGENVEVGPRTVLEPRVTLYPRTRVGAGCHIGTGTVLGAIGFGFQDNRRLPHTGRVVLEDGVELGANCVVQRSVVGETRIGAHSKIGDLTDIGHNVQIGKNVVMVGSSAIGGSAVVEDGVLMGGWVVVADHVRVGKGARLTGGSGVSKEVPPGETWASGIPAQPIRKHWRRLAVLDWLVGVERSLRQLLKGIPPEK</sequence>
<dbReference type="Pfam" id="PF00132">
    <property type="entry name" value="Hexapep"/>
    <property type="match status" value="1"/>
</dbReference>
<dbReference type="GO" id="GO:0103118">
    <property type="term" value="F:UDP-3-O-[(3R)-3-hydroxyacyl]-glucosamine N-acyltransferase activity"/>
    <property type="evidence" value="ECO:0007669"/>
    <property type="project" value="UniProtKB-EC"/>
</dbReference>
<name>A0A7C3HT58_MEIRU</name>
<evidence type="ECO:0000256" key="6">
    <source>
        <dbReference type="ARBA" id="ARBA00023315"/>
    </source>
</evidence>
<evidence type="ECO:0000256" key="2">
    <source>
        <dbReference type="ARBA" id="ARBA00022556"/>
    </source>
</evidence>
<proteinExistence type="predicted"/>
<dbReference type="GO" id="GO:0016410">
    <property type="term" value="F:N-acyltransferase activity"/>
    <property type="evidence" value="ECO:0007669"/>
    <property type="project" value="InterPro"/>
</dbReference>
<dbReference type="EMBL" id="DSWI01000027">
    <property type="protein sequence ID" value="HFG21361.1"/>
    <property type="molecule type" value="Genomic_DNA"/>
</dbReference>
<keyword evidence="5" id="KW-0443">Lipid metabolism</keyword>
<dbReference type="Gene3D" id="3.40.1390.10">
    <property type="entry name" value="MurE/MurF, N-terminal domain"/>
    <property type="match status" value="1"/>
</dbReference>
<organism evidence="7">
    <name type="scientific">Meiothermus ruber</name>
    <dbReference type="NCBI Taxonomy" id="277"/>
    <lineage>
        <taxon>Bacteria</taxon>
        <taxon>Thermotogati</taxon>
        <taxon>Deinococcota</taxon>
        <taxon>Deinococci</taxon>
        <taxon>Thermales</taxon>
        <taxon>Thermaceae</taxon>
        <taxon>Meiothermus</taxon>
    </lineage>
</organism>
<gene>
    <name evidence="7" type="ORF">ENS82_11755</name>
</gene>
<evidence type="ECO:0000256" key="4">
    <source>
        <dbReference type="ARBA" id="ARBA00022737"/>
    </source>
</evidence>
<keyword evidence="6 7" id="KW-0012">Acyltransferase</keyword>
<dbReference type="SUPFAM" id="SSF51161">
    <property type="entry name" value="Trimeric LpxA-like enzymes"/>
    <property type="match status" value="1"/>
</dbReference>
<evidence type="ECO:0000256" key="5">
    <source>
        <dbReference type="ARBA" id="ARBA00023098"/>
    </source>
</evidence>
<dbReference type="InterPro" id="IPR011004">
    <property type="entry name" value="Trimer_LpxA-like_sf"/>
</dbReference>
<keyword evidence="4" id="KW-0677">Repeat</keyword>
<dbReference type="PANTHER" id="PTHR43378">
    <property type="entry name" value="UDP-3-O-ACYLGLUCOSAMINE N-ACYLTRANSFERASE"/>
    <property type="match status" value="1"/>
</dbReference>
<evidence type="ECO:0000256" key="3">
    <source>
        <dbReference type="ARBA" id="ARBA00022679"/>
    </source>
</evidence>
<dbReference type="EC" id="2.3.1.191" evidence="7"/>
<dbReference type="NCBIfam" id="NF002060">
    <property type="entry name" value="PRK00892.1"/>
    <property type="match status" value="1"/>
</dbReference>
<keyword evidence="3 7" id="KW-0808">Transferase</keyword>
<dbReference type="GO" id="GO:0016020">
    <property type="term" value="C:membrane"/>
    <property type="evidence" value="ECO:0007669"/>
    <property type="project" value="GOC"/>
</dbReference>